<protein>
    <submittedName>
        <fullName evidence="1">Uncharacterized protein</fullName>
    </submittedName>
</protein>
<sequence>MTTTTSSSPRTLADSAPQLIQHDPLCTRHGSFNQVALPDPTRLHPSPAKRRTKADRRLLFELDRAKNASTRRSSHKAMMKRIFFLLSGRHHMRKAWPTSCETVLQLDKKTSLVSQYRLPSFRDGFSDSVQDIGHMHPVQSEIARDRVACWQEDAGLRLPSILTLLKSEWY</sequence>
<keyword evidence="2" id="KW-1185">Reference proteome</keyword>
<evidence type="ECO:0000313" key="2">
    <source>
        <dbReference type="Proteomes" id="UP000664534"/>
    </source>
</evidence>
<dbReference type="OrthoDB" id="5400371at2759"/>
<dbReference type="AlphaFoldDB" id="A0A8H3EY22"/>
<evidence type="ECO:0000313" key="1">
    <source>
        <dbReference type="EMBL" id="CAF9912358.1"/>
    </source>
</evidence>
<name>A0A8H3EY22_9LECA</name>
<organism evidence="1 2">
    <name type="scientific">Imshaugia aleurites</name>
    <dbReference type="NCBI Taxonomy" id="172621"/>
    <lineage>
        <taxon>Eukaryota</taxon>
        <taxon>Fungi</taxon>
        <taxon>Dikarya</taxon>
        <taxon>Ascomycota</taxon>
        <taxon>Pezizomycotina</taxon>
        <taxon>Lecanoromycetes</taxon>
        <taxon>OSLEUM clade</taxon>
        <taxon>Lecanoromycetidae</taxon>
        <taxon>Lecanorales</taxon>
        <taxon>Lecanorineae</taxon>
        <taxon>Parmeliaceae</taxon>
        <taxon>Imshaugia</taxon>
    </lineage>
</organism>
<proteinExistence type="predicted"/>
<dbReference type="Proteomes" id="UP000664534">
    <property type="component" value="Unassembled WGS sequence"/>
</dbReference>
<dbReference type="EMBL" id="CAJPDT010000010">
    <property type="protein sequence ID" value="CAF9912358.1"/>
    <property type="molecule type" value="Genomic_DNA"/>
</dbReference>
<gene>
    <name evidence="1" type="ORF">IMSHALPRED_000294</name>
</gene>
<comment type="caution">
    <text evidence="1">The sequence shown here is derived from an EMBL/GenBank/DDBJ whole genome shotgun (WGS) entry which is preliminary data.</text>
</comment>
<accession>A0A8H3EY22</accession>
<reference evidence="1" key="1">
    <citation type="submission" date="2021-03" db="EMBL/GenBank/DDBJ databases">
        <authorList>
            <person name="Tagirdzhanova G."/>
        </authorList>
    </citation>
    <scope>NUCLEOTIDE SEQUENCE</scope>
</reference>